<protein>
    <submittedName>
        <fullName evidence="3">Uncharacterized protein</fullName>
    </submittedName>
</protein>
<dbReference type="WBParaSite" id="PSAMB.scaffold10536size4012.g33384.t1">
    <property type="protein sequence ID" value="PSAMB.scaffold10536size4012.g33384.t1"/>
    <property type="gene ID" value="PSAMB.scaffold10536size4012.g33384"/>
</dbReference>
<accession>A0A914UKL5</accession>
<evidence type="ECO:0000313" key="2">
    <source>
        <dbReference type="Proteomes" id="UP000887566"/>
    </source>
</evidence>
<evidence type="ECO:0000256" key="1">
    <source>
        <dbReference type="SAM" id="MobiDB-lite"/>
    </source>
</evidence>
<organism evidence="2 3">
    <name type="scientific">Plectus sambesii</name>
    <dbReference type="NCBI Taxonomy" id="2011161"/>
    <lineage>
        <taxon>Eukaryota</taxon>
        <taxon>Metazoa</taxon>
        <taxon>Ecdysozoa</taxon>
        <taxon>Nematoda</taxon>
        <taxon>Chromadorea</taxon>
        <taxon>Plectida</taxon>
        <taxon>Plectina</taxon>
        <taxon>Plectoidea</taxon>
        <taxon>Plectidae</taxon>
        <taxon>Plectus</taxon>
    </lineage>
</organism>
<sequence length="127" mass="13801">MSSVCGFGDSDYFSQYGSGRGGYSSDLDDSVGESPVSQQRTVSVSSDEGFASLGQSYNWSWSNGDNTDEQQLPVGQGASWDELVVFRTAQSLAKLRVLESEPEPVTPKREKKPSGNMFNAFLQQVSL</sequence>
<feature type="compositionally biased region" description="Polar residues" evidence="1">
    <location>
        <begin position="35"/>
        <end position="46"/>
    </location>
</feature>
<keyword evidence="2" id="KW-1185">Reference proteome</keyword>
<feature type="region of interest" description="Disordered" evidence="1">
    <location>
        <begin position="23"/>
        <end position="48"/>
    </location>
</feature>
<dbReference type="AlphaFoldDB" id="A0A914UKL5"/>
<name>A0A914UKL5_9BILA</name>
<evidence type="ECO:0000313" key="3">
    <source>
        <dbReference type="WBParaSite" id="PSAMB.scaffold10536size4012.g33384.t1"/>
    </source>
</evidence>
<reference evidence="3" key="1">
    <citation type="submission" date="2022-11" db="UniProtKB">
        <authorList>
            <consortium name="WormBaseParasite"/>
        </authorList>
    </citation>
    <scope>IDENTIFICATION</scope>
</reference>
<dbReference type="Proteomes" id="UP000887566">
    <property type="component" value="Unplaced"/>
</dbReference>
<proteinExistence type="predicted"/>